<feature type="compositionally biased region" description="Pro residues" evidence="1">
    <location>
        <begin position="643"/>
        <end position="655"/>
    </location>
</feature>
<dbReference type="InterPro" id="IPR038610">
    <property type="entry name" value="FliK-like_C_sf"/>
</dbReference>
<protein>
    <recommendedName>
        <fullName evidence="2">Flagellar hook-length control protein-like C-terminal domain-containing protein</fullName>
    </recommendedName>
</protein>
<feature type="compositionally biased region" description="Acidic residues" evidence="1">
    <location>
        <begin position="60"/>
        <end position="69"/>
    </location>
</feature>
<feature type="region of interest" description="Disordered" evidence="1">
    <location>
        <begin position="612"/>
        <end position="657"/>
    </location>
</feature>
<feature type="domain" description="Flagellar hook-length control protein-like C-terminal" evidence="2">
    <location>
        <begin position="703"/>
        <end position="777"/>
    </location>
</feature>
<feature type="compositionally biased region" description="Basic and acidic residues" evidence="1">
    <location>
        <begin position="816"/>
        <end position="825"/>
    </location>
</feature>
<dbReference type="Pfam" id="PF02120">
    <property type="entry name" value="Flg_hook"/>
    <property type="match status" value="1"/>
</dbReference>
<sequence>MMPLVTAENTPLLRGAPRPVAALPEGADFTAVLARLRAMMAPEQLQPAPNDEPVVAAPPEGEETGEEMPEAPAPEPEVGATPEIAVVSQDSALGAFLDLPEGTATPADPADQASTPASPPASTPASPPGVPGRESLLRARLVLDAPGAAPFVARDTPAPVPSVAAGVAAGSLGTPAEAPTPDQPPLGVPAPDTRPADPPLTPRPLAAQPQASPQPPALADPLAPVSRGSTPEAGTGSAQPVPTRAPPGQSAPEAAPPLLGPEGPPQPSRLGHAVAADAPGIAVQDPRSDQSRPPQAQPDLPGTAQPAARQAQAPLAGRGPTRLDQAQPGQSRPDATQTDQPAPHRTHGHQAPPGPAQSGQRPALAAAAPTLARAPMPAPMPAPSASLQPAQPQAPVTGSALRQGTSTAAPAAGPTIMAPPPDPATQAETPQADARVPGPAPLPLRGQAFPAPRAVAAIPTLPPGDTTAPAPEPRATALPQSAPRAEALPQTPAASRVVPGQEPVAATLRPPAPLPTPERAPDPAPRPQGTDSAPVTPLIAPDRAPVSVRQPASAPGVPPPEGATPLPPPRASSPLPRDPYGPARAVFAAAEPPRTPAMAAALLPVQPVPAEAAAIARPPARSTNPDRPPPQASPPGAAMPLPDGAPVPLAPPPGTAVPIEQAADLVPRLDAPQRVEVMADPRPGATPPLDTPHRIAQQIAARLETGGPGRFDLALKPEELGHVRLKLVSHETGSLLIVHAERPETLDLMRRHIGALEQDLRALGHDQLSLRFSGGNAGGAGQQATPHAPPSQSASQGAPPADPRPQTQPAPAPTLRARDHLDLRL</sequence>
<dbReference type="AlphaFoldDB" id="A0A2T7ULK0"/>
<evidence type="ECO:0000313" key="3">
    <source>
        <dbReference type="EMBL" id="PVE45544.1"/>
    </source>
</evidence>
<reference evidence="3 4" key="1">
    <citation type="journal article" date="2011" name="Syst. Appl. Microbiol.">
        <title>Defluviimonas denitrificans gen. nov., sp. nov., and Pararhodobacter aggregans gen. nov., sp. nov., non-phototrophic Rhodobacteraceae from the biofilter of a marine aquaculture.</title>
        <authorList>
            <person name="Foesel B.U."/>
            <person name="Drake H.L."/>
            <person name="Schramm A."/>
        </authorList>
    </citation>
    <scope>NUCLEOTIDE SEQUENCE [LARGE SCALE GENOMIC DNA]</scope>
    <source>
        <strain evidence="3 4">D1-19</strain>
    </source>
</reference>
<accession>A0A2T7ULK0</accession>
<feature type="region of interest" description="Disordered" evidence="1">
    <location>
        <begin position="772"/>
        <end position="825"/>
    </location>
</feature>
<organism evidence="3 4">
    <name type="scientific">Pararhodobacter aggregans</name>
    <dbReference type="NCBI Taxonomy" id="404875"/>
    <lineage>
        <taxon>Bacteria</taxon>
        <taxon>Pseudomonadati</taxon>
        <taxon>Pseudomonadota</taxon>
        <taxon>Alphaproteobacteria</taxon>
        <taxon>Rhodobacterales</taxon>
        <taxon>Paracoccaceae</taxon>
        <taxon>Pararhodobacter</taxon>
    </lineage>
</organism>
<evidence type="ECO:0000313" key="4">
    <source>
        <dbReference type="Proteomes" id="UP000244810"/>
    </source>
</evidence>
<dbReference type="EMBL" id="QDDR01000014">
    <property type="protein sequence ID" value="PVE45544.1"/>
    <property type="molecule type" value="Genomic_DNA"/>
</dbReference>
<evidence type="ECO:0000256" key="1">
    <source>
        <dbReference type="SAM" id="MobiDB-lite"/>
    </source>
</evidence>
<feature type="compositionally biased region" description="Pro residues" evidence="1">
    <location>
        <begin position="800"/>
        <end position="812"/>
    </location>
</feature>
<feature type="compositionally biased region" description="Pro residues" evidence="1">
    <location>
        <begin position="510"/>
        <end position="526"/>
    </location>
</feature>
<feature type="compositionally biased region" description="Low complexity" evidence="1">
    <location>
        <begin position="383"/>
        <end position="395"/>
    </location>
</feature>
<feature type="compositionally biased region" description="Low complexity" evidence="1">
    <location>
        <begin position="466"/>
        <end position="479"/>
    </location>
</feature>
<feature type="compositionally biased region" description="Pro residues" evidence="1">
    <location>
        <begin position="117"/>
        <end position="130"/>
    </location>
</feature>
<proteinExistence type="predicted"/>
<comment type="caution">
    <text evidence="3">The sequence shown here is derived from an EMBL/GenBank/DDBJ whole genome shotgun (WGS) entry which is preliminary data.</text>
</comment>
<dbReference type="InterPro" id="IPR021136">
    <property type="entry name" value="Flagellar_hook_control-like_C"/>
</dbReference>
<feature type="region of interest" description="Disordered" evidence="1">
    <location>
        <begin position="42"/>
        <end position="78"/>
    </location>
</feature>
<dbReference type="CDD" id="cd17470">
    <property type="entry name" value="T3SS_Flik_C"/>
    <property type="match status" value="1"/>
</dbReference>
<feature type="compositionally biased region" description="Low complexity" evidence="1">
    <location>
        <begin position="404"/>
        <end position="415"/>
    </location>
</feature>
<feature type="compositionally biased region" description="Pro residues" evidence="1">
    <location>
        <begin position="254"/>
        <end position="267"/>
    </location>
</feature>
<gene>
    <name evidence="3" type="ORF">DDE23_21220</name>
</gene>
<feature type="region of interest" description="Disordered" evidence="1">
    <location>
        <begin position="92"/>
        <end position="138"/>
    </location>
</feature>
<dbReference type="Proteomes" id="UP000244810">
    <property type="component" value="Unassembled WGS sequence"/>
</dbReference>
<evidence type="ECO:0000259" key="2">
    <source>
        <dbReference type="Pfam" id="PF02120"/>
    </source>
</evidence>
<keyword evidence="4" id="KW-1185">Reference proteome</keyword>
<dbReference type="Gene3D" id="3.30.750.140">
    <property type="match status" value="1"/>
</dbReference>
<feature type="compositionally biased region" description="Low complexity" evidence="1">
    <location>
        <begin position="301"/>
        <end position="319"/>
    </location>
</feature>
<feature type="compositionally biased region" description="Pro residues" evidence="1">
    <location>
        <begin position="556"/>
        <end position="579"/>
    </location>
</feature>
<feature type="compositionally biased region" description="Polar residues" evidence="1">
    <location>
        <begin position="327"/>
        <end position="340"/>
    </location>
</feature>
<feature type="compositionally biased region" description="Low complexity" evidence="1">
    <location>
        <begin position="103"/>
        <end position="116"/>
    </location>
</feature>
<feature type="region of interest" description="Disordered" evidence="1">
    <location>
        <begin position="171"/>
        <end position="588"/>
    </location>
</feature>
<name>A0A2T7ULK0_9RHOB</name>
<feature type="compositionally biased region" description="Low complexity" evidence="1">
    <location>
        <begin position="782"/>
        <end position="799"/>
    </location>
</feature>
<feature type="compositionally biased region" description="Low complexity" evidence="1">
    <location>
        <begin position="356"/>
        <end position="375"/>
    </location>
</feature>